<evidence type="ECO:0000313" key="3">
    <source>
        <dbReference type="Proteomes" id="UP000600139"/>
    </source>
</evidence>
<evidence type="ECO:0000259" key="1">
    <source>
        <dbReference type="Pfam" id="PF18050"/>
    </source>
</evidence>
<dbReference type="Proteomes" id="UP000600139">
    <property type="component" value="Unassembled WGS sequence"/>
</dbReference>
<organism evidence="2 3">
    <name type="scientific">Luteolibacter yonseiensis</name>
    <dbReference type="NCBI Taxonomy" id="1144680"/>
    <lineage>
        <taxon>Bacteria</taxon>
        <taxon>Pseudomonadati</taxon>
        <taxon>Verrucomicrobiota</taxon>
        <taxon>Verrucomicrobiia</taxon>
        <taxon>Verrucomicrobiales</taxon>
        <taxon>Verrucomicrobiaceae</taxon>
        <taxon>Luteolibacter</taxon>
    </lineage>
</organism>
<dbReference type="Gene3D" id="2.40.100.20">
    <property type="match status" value="1"/>
</dbReference>
<dbReference type="InterPro" id="IPR029000">
    <property type="entry name" value="Cyclophilin-like_dom_sf"/>
</dbReference>
<dbReference type="Pfam" id="PF18050">
    <property type="entry name" value="Cyclophil_like2"/>
    <property type="match status" value="1"/>
</dbReference>
<name>A0A934R656_9BACT</name>
<dbReference type="EMBL" id="JAENIK010000011">
    <property type="protein sequence ID" value="MBK1816961.1"/>
    <property type="molecule type" value="Genomic_DNA"/>
</dbReference>
<reference evidence="2" key="1">
    <citation type="submission" date="2021-01" db="EMBL/GenBank/DDBJ databases">
        <title>Modified the classification status of verrucomicrobia.</title>
        <authorList>
            <person name="Feng X."/>
        </authorList>
    </citation>
    <scope>NUCLEOTIDE SEQUENCE</scope>
    <source>
        <strain evidence="2">JCM 18052</strain>
    </source>
</reference>
<gene>
    <name evidence="2" type="ORF">JIN84_15145</name>
</gene>
<accession>A0A934R656</accession>
<dbReference type="AlphaFoldDB" id="A0A934R656"/>
<keyword evidence="3" id="KW-1185">Reference proteome</keyword>
<feature type="domain" description="Cyclophilin-like" evidence="1">
    <location>
        <begin position="45"/>
        <end position="153"/>
    </location>
</feature>
<comment type="caution">
    <text evidence="2">The sequence shown here is derived from an EMBL/GenBank/DDBJ whole genome shotgun (WGS) entry which is preliminary data.</text>
</comment>
<protein>
    <recommendedName>
        <fullName evidence="1">Cyclophilin-like domain-containing protein</fullName>
    </recommendedName>
</protein>
<evidence type="ECO:0000313" key="2">
    <source>
        <dbReference type="EMBL" id="MBK1816961.1"/>
    </source>
</evidence>
<dbReference type="RefSeq" id="WP_200351884.1">
    <property type="nucleotide sequence ID" value="NZ_BAABHZ010000006.1"/>
</dbReference>
<dbReference type="InterPro" id="IPR041183">
    <property type="entry name" value="Cyclophilin-like"/>
</dbReference>
<dbReference type="SUPFAM" id="SSF50891">
    <property type="entry name" value="Cyclophilin-like"/>
    <property type="match status" value="1"/>
</dbReference>
<proteinExistence type="predicted"/>
<sequence>MLSAVLLIAGGASSCKGEPAVAGGTTAQSETTQGENARKENRMKITVGQKTFTATLGDNATVTAFKAMLPLTLDMSDFNSNEKVIRLPNRLPTNDSNPRRIEVGDLMIWSSNSLVLFYRSFPTNYSYTKLGRIDNPEGLVAASGSGNVTISFELE</sequence>